<organism evidence="2 3">
    <name type="scientific">Aeromicrobium duanguangcaii</name>
    <dbReference type="NCBI Taxonomy" id="2968086"/>
    <lineage>
        <taxon>Bacteria</taxon>
        <taxon>Bacillati</taxon>
        <taxon>Actinomycetota</taxon>
        <taxon>Actinomycetes</taxon>
        <taxon>Propionibacteriales</taxon>
        <taxon>Nocardioidaceae</taxon>
        <taxon>Aeromicrobium</taxon>
    </lineage>
</organism>
<protein>
    <submittedName>
        <fullName evidence="2">EthD domain-containing protein</fullName>
    </submittedName>
</protein>
<evidence type="ECO:0000313" key="3">
    <source>
        <dbReference type="Proteomes" id="UP001315860"/>
    </source>
</evidence>
<keyword evidence="3" id="KW-1185">Reference proteome</keyword>
<evidence type="ECO:0000313" key="2">
    <source>
        <dbReference type="EMBL" id="UUI69387.1"/>
    </source>
</evidence>
<accession>A0ABY5KFY5</accession>
<gene>
    <name evidence="2" type="ORF">NP095_04610</name>
</gene>
<reference evidence="2 3" key="1">
    <citation type="submission" date="2022-07" db="EMBL/GenBank/DDBJ databases">
        <title>Novel species in genus Aeromicrobium.</title>
        <authorList>
            <person name="Ye L."/>
        </authorList>
    </citation>
    <scope>NUCLEOTIDE SEQUENCE [LARGE SCALE GENOMIC DNA]</scope>
    <source>
        <strain evidence="3">zg-Y50</strain>
    </source>
</reference>
<name>A0ABY5KFY5_9ACTN</name>
<feature type="domain" description="EthD" evidence="1">
    <location>
        <begin position="30"/>
        <end position="105"/>
    </location>
</feature>
<dbReference type="EMBL" id="CP101990">
    <property type="protein sequence ID" value="UUI69387.1"/>
    <property type="molecule type" value="Genomic_DNA"/>
</dbReference>
<proteinExistence type="predicted"/>
<evidence type="ECO:0000259" key="1">
    <source>
        <dbReference type="Pfam" id="PF07110"/>
    </source>
</evidence>
<dbReference type="InterPro" id="IPR011008">
    <property type="entry name" value="Dimeric_a/b-barrel"/>
</dbReference>
<dbReference type="Gene3D" id="3.30.70.100">
    <property type="match status" value="1"/>
</dbReference>
<dbReference type="SUPFAM" id="SSF54909">
    <property type="entry name" value="Dimeric alpha+beta barrel"/>
    <property type="match status" value="1"/>
</dbReference>
<dbReference type="InterPro" id="IPR009799">
    <property type="entry name" value="EthD_dom"/>
</dbReference>
<dbReference type="Pfam" id="PF07110">
    <property type="entry name" value="EthD"/>
    <property type="match status" value="1"/>
</dbReference>
<dbReference type="RefSeq" id="WP_232417155.1">
    <property type="nucleotide sequence ID" value="NZ_CP101990.1"/>
</dbReference>
<dbReference type="Proteomes" id="UP001315860">
    <property type="component" value="Chromosome"/>
</dbReference>
<sequence>MAGAGKRGAVERPMHSTKPLALSLLLWVADGVRREQSMRRWKSTHADLTTATPGREEYRQLHVAQDSPGLWPAIPGVETQIPPDTRVDGVAEVTYASLAAAWRGRGLAADAREDEVHNFRRSLLYAGPPHSTRWYDVAGSVDTRIWLYVLLRRRPGVSPRGLRDFMRHGLIDDLYGAGTLTELRTHVFLPWRRALWNSPRVAHDNPRDQRFHASISLGFGDRETLQEFLSGPVPEVLAVGLMSHAAAVHAYDATVHRFVSDGN</sequence>